<dbReference type="SMART" id="SM00034">
    <property type="entry name" value="CLECT"/>
    <property type="match status" value="1"/>
</dbReference>
<dbReference type="SUPFAM" id="SSF56436">
    <property type="entry name" value="C-type lectin-like"/>
    <property type="match status" value="2"/>
</dbReference>
<dbReference type="PROSITE" id="PS50041">
    <property type="entry name" value="C_TYPE_LECTIN_2"/>
    <property type="match status" value="1"/>
</dbReference>
<keyword evidence="3" id="KW-1185">Reference proteome</keyword>
<dbReference type="Gene3D" id="3.10.100.10">
    <property type="entry name" value="Mannose-Binding Protein A, subunit A"/>
    <property type="match status" value="2"/>
</dbReference>
<accession>A0A3P9CYF5</accession>
<proteinExistence type="predicted"/>
<dbReference type="AlphaFoldDB" id="A0A3P9CYF5"/>
<dbReference type="Proteomes" id="UP000265160">
    <property type="component" value="LG7"/>
</dbReference>
<evidence type="ECO:0000259" key="1">
    <source>
        <dbReference type="PROSITE" id="PS50041"/>
    </source>
</evidence>
<evidence type="ECO:0000313" key="2">
    <source>
        <dbReference type="Ensembl" id="ENSMZEP00005027385.1"/>
    </source>
</evidence>
<organism evidence="2 3">
    <name type="scientific">Maylandia zebra</name>
    <name type="common">zebra mbuna</name>
    <dbReference type="NCBI Taxonomy" id="106582"/>
    <lineage>
        <taxon>Eukaryota</taxon>
        <taxon>Metazoa</taxon>
        <taxon>Chordata</taxon>
        <taxon>Craniata</taxon>
        <taxon>Vertebrata</taxon>
        <taxon>Euteleostomi</taxon>
        <taxon>Actinopterygii</taxon>
        <taxon>Neopterygii</taxon>
        <taxon>Teleostei</taxon>
        <taxon>Neoteleostei</taxon>
        <taxon>Acanthomorphata</taxon>
        <taxon>Ovalentaria</taxon>
        <taxon>Cichlomorphae</taxon>
        <taxon>Cichliformes</taxon>
        <taxon>Cichlidae</taxon>
        <taxon>African cichlids</taxon>
        <taxon>Pseudocrenilabrinae</taxon>
        <taxon>Haplochromini</taxon>
        <taxon>Maylandia</taxon>
        <taxon>Maylandia zebra complex</taxon>
    </lineage>
</organism>
<dbReference type="STRING" id="106582.ENSMZEP00005027385"/>
<name>A0A3P9CYF5_9CICH</name>
<dbReference type="InterPro" id="IPR001304">
    <property type="entry name" value="C-type_lectin-like"/>
</dbReference>
<reference evidence="2" key="2">
    <citation type="submission" date="2025-08" db="UniProtKB">
        <authorList>
            <consortium name="Ensembl"/>
        </authorList>
    </citation>
    <scope>IDENTIFICATION</scope>
</reference>
<evidence type="ECO:0000313" key="3">
    <source>
        <dbReference type="Proteomes" id="UP000265160"/>
    </source>
</evidence>
<reference evidence="2" key="3">
    <citation type="submission" date="2025-09" db="UniProtKB">
        <authorList>
            <consortium name="Ensembl"/>
        </authorList>
    </citation>
    <scope>IDENTIFICATION</scope>
</reference>
<dbReference type="PANTHER" id="PTHR22803">
    <property type="entry name" value="MANNOSE, PHOSPHOLIPASE, LECTIN RECEPTOR RELATED"/>
    <property type="match status" value="1"/>
</dbReference>
<reference evidence="2 3" key="1">
    <citation type="journal article" date="2014" name="Nature">
        <title>The genomic substrate for adaptive radiation in African cichlid fish.</title>
        <authorList>
            <person name="Brawand D."/>
            <person name="Wagner C.E."/>
            <person name="Li Y.I."/>
            <person name="Malinsky M."/>
            <person name="Keller I."/>
            <person name="Fan S."/>
            <person name="Simakov O."/>
            <person name="Ng A.Y."/>
            <person name="Lim Z.W."/>
            <person name="Bezault E."/>
            <person name="Turner-Maier J."/>
            <person name="Johnson J."/>
            <person name="Alcazar R."/>
            <person name="Noh H.J."/>
            <person name="Russell P."/>
            <person name="Aken B."/>
            <person name="Alfoldi J."/>
            <person name="Amemiya C."/>
            <person name="Azzouzi N."/>
            <person name="Baroiller J.F."/>
            <person name="Barloy-Hubler F."/>
            <person name="Berlin A."/>
            <person name="Bloomquist R."/>
            <person name="Carleton K.L."/>
            <person name="Conte M.A."/>
            <person name="D'Cotta H."/>
            <person name="Eshel O."/>
            <person name="Gaffney L."/>
            <person name="Galibert F."/>
            <person name="Gante H.F."/>
            <person name="Gnerre S."/>
            <person name="Greuter L."/>
            <person name="Guyon R."/>
            <person name="Haddad N.S."/>
            <person name="Haerty W."/>
            <person name="Harris R.M."/>
            <person name="Hofmann H.A."/>
            <person name="Hourlier T."/>
            <person name="Hulata G."/>
            <person name="Jaffe D.B."/>
            <person name="Lara M."/>
            <person name="Lee A.P."/>
            <person name="MacCallum I."/>
            <person name="Mwaiko S."/>
            <person name="Nikaido M."/>
            <person name="Nishihara H."/>
            <person name="Ozouf-Costaz C."/>
            <person name="Penman D.J."/>
            <person name="Przybylski D."/>
            <person name="Rakotomanga M."/>
            <person name="Renn S.C.P."/>
            <person name="Ribeiro F.J."/>
            <person name="Ron M."/>
            <person name="Salzburger W."/>
            <person name="Sanchez-Pulido L."/>
            <person name="Santos M.E."/>
            <person name="Searle S."/>
            <person name="Sharpe T."/>
            <person name="Swofford R."/>
            <person name="Tan F.J."/>
            <person name="Williams L."/>
            <person name="Young S."/>
            <person name="Yin S."/>
            <person name="Okada N."/>
            <person name="Kocher T.D."/>
            <person name="Miska E.A."/>
            <person name="Lander E.S."/>
            <person name="Venkatesh B."/>
            <person name="Fernald R.D."/>
            <person name="Meyer A."/>
            <person name="Ponting C.P."/>
            <person name="Streelman J.T."/>
            <person name="Lindblad-Toh K."/>
            <person name="Seehausen O."/>
            <person name="Di Palma F."/>
        </authorList>
    </citation>
    <scope>NUCLEOTIDE SEQUENCE</scope>
</reference>
<protein>
    <recommendedName>
        <fullName evidence="1">C-type lectin domain-containing protein</fullName>
    </recommendedName>
</protein>
<dbReference type="InterPro" id="IPR016187">
    <property type="entry name" value="CTDL_fold"/>
</dbReference>
<dbReference type="InterPro" id="IPR016186">
    <property type="entry name" value="C-type_lectin-like/link_sf"/>
</dbReference>
<sequence length="253" mass="28510">GWREYENKCYFFSTDTKSWLEANEFCLEHNSNLMMLNIHWLEKTVVTKCNPDSMSMSATPQTCHTTGCVMWPELGLCLRTRRKSFFAIAAKTYFLPSSSANPSPQCDLANGWMTYGSNCYKFKSDTRKSWTSARHDCVADGADLVSITSAGENQFVTSNMGGEQNICIADWTRDGTPLSHTNWGDGEPNNHEGREDCVEMVSNANGTYSFLAAVSGGDRKGYCSLDWHEDVWHSRWTIRVSMFLSNCTKAKKC</sequence>
<dbReference type="Pfam" id="PF00059">
    <property type="entry name" value="Lectin_C"/>
    <property type="match status" value="1"/>
</dbReference>
<feature type="domain" description="C-type lectin" evidence="1">
    <location>
        <begin position="115"/>
        <end position="209"/>
    </location>
</feature>
<dbReference type="GeneTree" id="ENSGT00940000177679"/>
<dbReference type="Ensembl" id="ENSMZET00005028258.1">
    <property type="protein sequence ID" value="ENSMZEP00005027385.1"/>
    <property type="gene ID" value="ENSMZEG00005020401.1"/>
</dbReference>
<dbReference type="InterPro" id="IPR050111">
    <property type="entry name" value="C-type_lectin/snaclec_domain"/>
</dbReference>